<keyword evidence="2" id="KW-1185">Reference proteome</keyword>
<dbReference type="EMBL" id="JABFUD020000020">
    <property type="protein sequence ID" value="KAI5064367.1"/>
    <property type="molecule type" value="Genomic_DNA"/>
</dbReference>
<sequence>MLNPQLLVVAPQLHVVGLREAFPEAVLEAGQCGDELVGGLLRRSSRGEKMASTPHANFVVLMSSKESVSCYHHGLDRAHGVGPAVGELVGAAAARSEVRQLPHADVVAH</sequence>
<gene>
    <name evidence="1" type="ORF">GOP47_0021037</name>
</gene>
<evidence type="ECO:0000313" key="1">
    <source>
        <dbReference type="EMBL" id="KAI5064367.1"/>
    </source>
</evidence>
<reference evidence="1" key="1">
    <citation type="submission" date="2021-01" db="EMBL/GenBank/DDBJ databases">
        <title>Adiantum capillus-veneris genome.</title>
        <authorList>
            <person name="Fang Y."/>
            <person name="Liao Q."/>
        </authorList>
    </citation>
    <scope>NUCLEOTIDE SEQUENCE</scope>
    <source>
        <strain evidence="1">H3</strain>
        <tissue evidence="1">Leaf</tissue>
    </source>
</reference>
<protein>
    <submittedName>
        <fullName evidence="1">Uncharacterized protein</fullName>
    </submittedName>
</protein>
<accession>A0A9D4UAQ3</accession>
<organism evidence="1 2">
    <name type="scientific">Adiantum capillus-veneris</name>
    <name type="common">Maidenhair fern</name>
    <dbReference type="NCBI Taxonomy" id="13818"/>
    <lineage>
        <taxon>Eukaryota</taxon>
        <taxon>Viridiplantae</taxon>
        <taxon>Streptophyta</taxon>
        <taxon>Embryophyta</taxon>
        <taxon>Tracheophyta</taxon>
        <taxon>Polypodiopsida</taxon>
        <taxon>Polypodiidae</taxon>
        <taxon>Polypodiales</taxon>
        <taxon>Pteridineae</taxon>
        <taxon>Pteridaceae</taxon>
        <taxon>Vittarioideae</taxon>
        <taxon>Adiantum</taxon>
    </lineage>
</organism>
<dbReference type="Proteomes" id="UP000886520">
    <property type="component" value="Chromosome 20"/>
</dbReference>
<comment type="caution">
    <text evidence="1">The sequence shown here is derived from an EMBL/GenBank/DDBJ whole genome shotgun (WGS) entry which is preliminary data.</text>
</comment>
<evidence type="ECO:0000313" key="2">
    <source>
        <dbReference type="Proteomes" id="UP000886520"/>
    </source>
</evidence>
<dbReference type="AlphaFoldDB" id="A0A9D4UAQ3"/>
<proteinExistence type="predicted"/>
<name>A0A9D4UAQ3_ADICA</name>